<dbReference type="EMBL" id="FUXX01000043">
    <property type="protein sequence ID" value="SKA67618.1"/>
    <property type="molecule type" value="Genomic_DNA"/>
</dbReference>
<feature type="transmembrane region" description="Helical" evidence="6">
    <location>
        <begin position="237"/>
        <end position="261"/>
    </location>
</feature>
<dbReference type="RefSeq" id="WP_200805045.1">
    <property type="nucleotide sequence ID" value="NZ_FUXX01000043.1"/>
</dbReference>
<accession>A0A1T4VRY5</accession>
<dbReference type="PANTHER" id="PTHR30294">
    <property type="entry name" value="MEMBRANE COMPONENT OF ABC TRANSPORTER YHHJ-RELATED"/>
    <property type="match status" value="1"/>
</dbReference>
<comment type="subcellular location">
    <subcellularLocation>
        <location evidence="1">Cell membrane</location>
        <topology evidence="1">Multi-pass membrane protein</topology>
    </subcellularLocation>
</comment>
<dbReference type="InterPro" id="IPR013525">
    <property type="entry name" value="ABC2_TM"/>
</dbReference>
<evidence type="ECO:0000256" key="5">
    <source>
        <dbReference type="ARBA" id="ARBA00023136"/>
    </source>
</evidence>
<keyword evidence="2" id="KW-1003">Cell membrane</keyword>
<keyword evidence="5 6" id="KW-0472">Membrane</keyword>
<evidence type="ECO:0000256" key="3">
    <source>
        <dbReference type="ARBA" id="ARBA00022692"/>
    </source>
</evidence>
<dbReference type="GO" id="GO:0140359">
    <property type="term" value="F:ABC-type transporter activity"/>
    <property type="evidence" value="ECO:0007669"/>
    <property type="project" value="InterPro"/>
</dbReference>
<evidence type="ECO:0000256" key="4">
    <source>
        <dbReference type="ARBA" id="ARBA00022989"/>
    </source>
</evidence>
<feature type="domain" description="ABC-2 type transporter transmembrane" evidence="7">
    <location>
        <begin position="29"/>
        <end position="375"/>
    </location>
</feature>
<reference evidence="9" key="1">
    <citation type="submission" date="2017-02" db="EMBL/GenBank/DDBJ databases">
        <authorList>
            <person name="Varghese N."/>
            <person name="Submissions S."/>
        </authorList>
    </citation>
    <scope>NUCLEOTIDE SEQUENCE [LARGE SCALE GENOMIC DNA]</scope>
    <source>
        <strain evidence="9">DSM 3072</strain>
    </source>
</reference>
<organism evidence="8 9">
    <name type="scientific">Succinivibrio dextrinosolvens DSM 3072</name>
    <dbReference type="NCBI Taxonomy" id="1123324"/>
    <lineage>
        <taxon>Bacteria</taxon>
        <taxon>Pseudomonadati</taxon>
        <taxon>Pseudomonadota</taxon>
        <taxon>Gammaproteobacteria</taxon>
        <taxon>Aeromonadales</taxon>
        <taxon>Succinivibrionaceae</taxon>
        <taxon>Succinivibrio</taxon>
    </lineage>
</organism>
<dbReference type="Proteomes" id="UP000242432">
    <property type="component" value="Unassembled WGS sequence"/>
</dbReference>
<feature type="transmembrane region" description="Helical" evidence="6">
    <location>
        <begin position="21"/>
        <end position="43"/>
    </location>
</feature>
<dbReference type="GO" id="GO:0005886">
    <property type="term" value="C:plasma membrane"/>
    <property type="evidence" value="ECO:0007669"/>
    <property type="project" value="UniProtKB-SubCell"/>
</dbReference>
<keyword evidence="9" id="KW-1185">Reference proteome</keyword>
<keyword evidence="3 6" id="KW-0812">Transmembrane</keyword>
<proteinExistence type="predicted"/>
<dbReference type="InterPro" id="IPR051449">
    <property type="entry name" value="ABC-2_transporter_component"/>
</dbReference>
<sequence length="402" mass="44747">MMNKYRQAIFEEFEAMMGGHFIPYHIAAFMMAILTTLIFSLIMTHATVFEGKIAVIDLDATNYSTSLVESLNTSSYVEITEVYHTPLPVDKLLEHDRNIGVLYIPKGLEKAISRSELTFNIGYLADYSNLAQNGQALSNLQKIINEIAAQSSGTKIAISQGLAEDGAKAMLMPMHLVDRDLYNPTMSSTINICSAFIYFFSSILLGLTCLMLVGRLKVTNRWQNVLENDVTVLIARLIPYALIYTTAITLVTSAIVVFGQLRFSGNYFFHLPSIFMTAMAIGMMALIFSWTTNQPGEGGSRMILLVPPGFIMGGALMASGTLPDWVNTVKYCFPLTWEFEIWRDFAYRGIGLSSMIGTYGKFLMYLTVLGGILYILHYRAVQKNALISQSTKLIEKDMNSAS</sequence>
<evidence type="ECO:0000256" key="1">
    <source>
        <dbReference type="ARBA" id="ARBA00004651"/>
    </source>
</evidence>
<dbReference type="Pfam" id="PF12698">
    <property type="entry name" value="ABC2_membrane_3"/>
    <property type="match status" value="1"/>
</dbReference>
<feature type="transmembrane region" description="Helical" evidence="6">
    <location>
        <begin position="195"/>
        <end position="216"/>
    </location>
</feature>
<dbReference type="AlphaFoldDB" id="A0A1T4VRY5"/>
<dbReference type="PANTHER" id="PTHR30294:SF29">
    <property type="entry name" value="MULTIDRUG ABC TRANSPORTER PERMEASE YBHS-RELATED"/>
    <property type="match status" value="1"/>
</dbReference>
<dbReference type="Gene3D" id="3.40.1710.10">
    <property type="entry name" value="abc type-2 transporter like domain"/>
    <property type="match status" value="1"/>
</dbReference>
<feature type="transmembrane region" description="Helical" evidence="6">
    <location>
        <begin position="302"/>
        <end position="322"/>
    </location>
</feature>
<evidence type="ECO:0000259" key="7">
    <source>
        <dbReference type="Pfam" id="PF12698"/>
    </source>
</evidence>
<name>A0A1T4VRY5_9GAMM</name>
<protein>
    <submittedName>
        <fullName evidence="8">ABC-2 type transport system permease protein</fullName>
    </submittedName>
</protein>
<evidence type="ECO:0000313" key="8">
    <source>
        <dbReference type="EMBL" id="SKA67618.1"/>
    </source>
</evidence>
<feature type="transmembrane region" description="Helical" evidence="6">
    <location>
        <begin position="362"/>
        <end position="381"/>
    </location>
</feature>
<gene>
    <name evidence="8" type="ORF">SAMN02745213_01961</name>
</gene>
<keyword evidence="4 6" id="KW-1133">Transmembrane helix</keyword>
<evidence type="ECO:0000256" key="2">
    <source>
        <dbReference type="ARBA" id="ARBA00022475"/>
    </source>
</evidence>
<evidence type="ECO:0000256" key="6">
    <source>
        <dbReference type="SAM" id="Phobius"/>
    </source>
</evidence>
<feature type="transmembrane region" description="Helical" evidence="6">
    <location>
        <begin position="267"/>
        <end position="290"/>
    </location>
</feature>
<evidence type="ECO:0000313" key="9">
    <source>
        <dbReference type="Proteomes" id="UP000242432"/>
    </source>
</evidence>